<protein>
    <submittedName>
        <fullName evidence="2">Uncharacterized protein</fullName>
    </submittedName>
</protein>
<evidence type="ECO:0000256" key="1">
    <source>
        <dbReference type="SAM" id="Phobius"/>
    </source>
</evidence>
<evidence type="ECO:0000313" key="3">
    <source>
        <dbReference type="Proteomes" id="UP000618460"/>
    </source>
</evidence>
<proteinExistence type="predicted"/>
<dbReference type="EMBL" id="BMLG01000006">
    <property type="protein sequence ID" value="GGM29914.1"/>
    <property type="molecule type" value="Genomic_DNA"/>
</dbReference>
<comment type="caution">
    <text evidence="2">The sequence shown here is derived from an EMBL/GenBank/DDBJ whole genome shotgun (WGS) entry which is preliminary data.</text>
</comment>
<reference evidence="2" key="2">
    <citation type="submission" date="2020-09" db="EMBL/GenBank/DDBJ databases">
        <authorList>
            <person name="Sun Q."/>
            <person name="Zhou Y."/>
        </authorList>
    </citation>
    <scope>NUCLEOTIDE SEQUENCE</scope>
    <source>
        <strain evidence="2">CGMCC 1.6333</strain>
    </source>
</reference>
<evidence type="ECO:0000313" key="2">
    <source>
        <dbReference type="EMBL" id="GGM29914.1"/>
    </source>
</evidence>
<keyword evidence="1" id="KW-0472">Membrane</keyword>
<keyword evidence="3" id="KW-1185">Reference proteome</keyword>
<reference evidence="2" key="1">
    <citation type="journal article" date="2014" name="Int. J. Syst. Evol. Microbiol.">
        <title>Complete genome sequence of Corynebacterium casei LMG S-19264T (=DSM 44701T), isolated from a smear-ripened cheese.</title>
        <authorList>
            <consortium name="US DOE Joint Genome Institute (JGI-PGF)"/>
            <person name="Walter F."/>
            <person name="Albersmeier A."/>
            <person name="Kalinowski J."/>
            <person name="Ruckert C."/>
        </authorList>
    </citation>
    <scope>NUCLEOTIDE SEQUENCE</scope>
    <source>
        <strain evidence="2">CGMCC 1.6333</strain>
    </source>
</reference>
<accession>A0A917TQA5</accession>
<sequence>MDLRLLNYDRLVAKRIGYKKKVWEYVYRLFTYEVHHLIWRAFFIIEKLIVNSRYTNIKYRFKYILYFSIYLIDLNSHMYLITKKYQ</sequence>
<dbReference type="Proteomes" id="UP000618460">
    <property type="component" value="Unassembled WGS sequence"/>
</dbReference>
<organism evidence="2 3">
    <name type="scientific">Paraliobacillus quinghaiensis</name>
    <dbReference type="NCBI Taxonomy" id="470815"/>
    <lineage>
        <taxon>Bacteria</taxon>
        <taxon>Bacillati</taxon>
        <taxon>Bacillota</taxon>
        <taxon>Bacilli</taxon>
        <taxon>Bacillales</taxon>
        <taxon>Bacillaceae</taxon>
        <taxon>Paraliobacillus</taxon>
    </lineage>
</organism>
<feature type="transmembrane region" description="Helical" evidence="1">
    <location>
        <begin position="63"/>
        <end position="81"/>
    </location>
</feature>
<name>A0A917TQA5_9BACI</name>
<dbReference type="AlphaFoldDB" id="A0A917TQA5"/>
<keyword evidence="1" id="KW-0812">Transmembrane</keyword>
<keyword evidence="1" id="KW-1133">Transmembrane helix</keyword>
<gene>
    <name evidence="2" type="ORF">GCM10011351_15030</name>
</gene>